<accession>A0AAV9ZEM0</accession>
<organism evidence="2 3">
    <name type="scientific">Favolaschia claudopus</name>
    <dbReference type="NCBI Taxonomy" id="2862362"/>
    <lineage>
        <taxon>Eukaryota</taxon>
        <taxon>Fungi</taxon>
        <taxon>Dikarya</taxon>
        <taxon>Basidiomycota</taxon>
        <taxon>Agaricomycotina</taxon>
        <taxon>Agaricomycetes</taxon>
        <taxon>Agaricomycetidae</taxon>
        <taxon>Agaricales</taxon>
        <taxon>Marasmiineae</taxon>
        <taxon>Mycenaceae</taxon>
        <taxon>Favolaschia</taxon>
    </lineage>
</organism>
<dbReference type="Proteomes" id="UP001362999">
    <property type="component" value="Unassembled WGS sequence"/>
</dbReference>
<evidence type="ECO:0000313" key="3">
    <source>
        <dbReference type="Proteomes" id="UP001362999"/>
    </source>
</evidence>
<name>A0AAV9ZEM0_9AGAR</name>
<proteinExistence type="predicted"/>
<keyword evidence="3" id="KW-1185">Reference proteome</keyword>
<sequence length="229" mass="25692">MYSNQLQSAGWAAARIQHFRFQSSIMRRLDVKQRNVFEIKTVRIVASKSGSWDRFDERTHKQCQKLAGRRTLQCGVQRTGNPPKNENLPRHQTRLELGEPSLACGAAHRFIHFMGPPTPIPSSHGGPHVQEWASPAIAWGRPQFTPFYGATHSCHPSRMGAPMFRINYSLGPPMIYSDPGRAQFSHEIMGAPSPLRTTFMGSPNRRSHEIMGPPTRTRSTCHGRAIPSS</sequence>
<reference evidence="2 3" key="1">
    <citation type="journal article" date="2024" name="J Genomics">
        <title>Draft genome sequencing and assembly of Favolaschia claudopus CIRM-BRFM 2984 isolated from oak limbs.</title>
        <authorList>
            <person name="Navarro D."/>
            <person name="Drula E."/>
            <person name="Chaduli D."/>
            <person name="Cazenave R."/>
            <person name="Ahrendt S."/>
            <person name="Wang J."/>
            <person name="Lipzen A."/>
            <person name="Daum C."/>
            <person name="Barry K."/>
            <person name="Grigoriev I.V."/>
            <person name="Favel A."/>
            <person name="Rosso M.N."/>
            <person name="Martin F."/>
        </authorList>
    </citation>
    <scope>NUCLEOTIDE SEQUENCE [LARGE SCALE GENOMIC DNA]</scope>
    <source>
        <strain evidence="2 3">CIRM-BRFM 2984</strain>
    </source>
</reference>
<evidence type="ECO:0000313" key="2">
    <source>
        <dbReference type="EMBL" id="KAK6978115.1"/>
    </source>
</evidence>
<dbReference type="AlphaFoldDB" id="A0AAV9ZEM0"/>
<comment type="caution">
    <text evidence="2">The sequence shown here is derived from an EMBL/GenBank/DDBJ whole genome shotgun (WGS) entry which is preliminary data.</text>
</comment>
<gene>
    <name evidence="2" type="ORF">R3P38DRAFT_2809309</name>
</gene>
<protein>
    <submittedName>
        <fullName evidence="2">Uncharacterized protein</fullName>
    </submittedName>
</protein>
<dbReference type="EMBL" id="JAWWNJ010000161">
    <property type="protein sequence ID" value="KAK6978115.1"/>
    <property type="molecule type" value="Genomic_DNA"/>
</dbReference>
<evidence type="ECO:0000256" key="1">
    <source>
        <dbReference type="SAM" id="MobiDB-lite"/>
    </source>
</evidence>
<feature type="region of interest" description="Disordered" evidence="1">
    <location>
        <begin position="192"/>
        <end position="229"/>
    </location>
</feature>